<dbReference type="Proteomes" id="UP001153069">
    <property type="component" value="Unassembled WGS sequence"/>
</dbReference>
<dbReference type="Pfam" id="PF21056">
    <property type="entry name" value="ZSWIM1-3_RNaseH-like"/>
    <property type="match status" value="1"/>
</dbReference>
<accession>A0A9N8HUX3</accession>
<comment type="caution">
    <text evidence="3">The sequence shown here is derived from an EMBL/GenBank/DDBJ whole genome shotgun (WGS) entry which is preliminary data.</text>
</comment>
<dbReference type="InterPro" id="IPR048324">
    <property type="entry name" value="ZSWIM1-3_RNaseH-like"/>
</dbReference>
<dbReference type="AlphaFoldDB" id="A0A9N8HUX3"/>
<protein>
    <recommendedName>
        <fullName evidence="2">ZSWIM1/3 RNaseH-like domain-containing protein</fullName>
    </recommendedName>
</protein>
<evidence type="ECO:0000313" key="3">
    <source>
        <dbReference type="EMBL" id="CAB9526811.1"/>
    </source>
</evidence>
<evidence type="ECO:0000256" key="1">
    <source>
        <dbReference type="SAM" id="MobiDB-lite"/>
    </source>
</evidence>
<proteinExistence type="predicted"/>
<gene>
    <name evidence="3" type="ORF">SEMRO_1894_G303910.1</name>
</gene>
<evidence type="ECO:0000313" key="4">
    <source>
        <dbReference type="Proteomes" id="UP001153069"/>
    </source>
</evidence>
<feature type="domain" description="ZSWIM1/3 RNaseH-like" evidence="2">
    <location>
        <begin position="365"/>
        <end position="406"/>
    </location>
</feature>
<organism evidence="3 4">
    <name type="scientific">Seminavis robusta</name>
    <dbReference type="NCBI Taxonomy" id="568900"/>
    <lineage>
        <taxon>Eukaryota</taxon>
        <taxon>Sar</taxon>
        <taxon>Stramenopiles</taxon>
        <taxon>Ochrophyta</taxon>
        <taxon>Bacillariophyta</taxon>
        <taxon>Bacillariophyceae</taxon>
        <taxon>Bacillariophycidae</taxon>
        <taxon>Naviculales</taxon>
        <taxon>Naviculaceae</taxon>
        <taxon>Seminavis</taxon>
    </lineage>
</organism>
<dbReference type="EMBL" id="CAICTM010001892">
    <property type="protein sequence ID" value="CAB9526811.1"/>
    <property type="molecule type" value="Genomic_DNA"/>
</dbReference>
<keyword evidence="4" id="KW-1185">Reference proteome</keyword>
<name>A0A9N8HUX3_9STRA</name>
<evidence type="ECO:0000259" key="2">
    <source>
        <dbReference type="Pfam" id="PF21056"/>
    </source>
</evidence>
<dbReference type="OrthoDB" id="56127at2759"/>
<sequence>MFPTPTNPRIQPSTEEVSWLVPSISLEDVEGNPPIDLCCMFCFDGDYAKTAAKMETTKIILPPSIYEPDPDKKDVTLDLIIDKAMKHSDTTLIKGKIDKTVGNEIHYYLLCECKRKYYSQRGATTSAKENQKENFRQDRIVDKGKGSRGPDGRSFPRRTETSKPHKKCPVEFKLRLIPGQYWYFKRTRKALGIHNHSRTPFVDKHRRMKTYSQEELNLAQTYSQICPAGAAMALTSKATGTLAPSKDQLRYNKSPTSNKPVSQSQALIEYLREQVSLKKMRFVALYHEVTETSLLIISKASMNRRAQQMNNEGVFDEDLEQAEDIQLTYEDSSSTVQQLRLKSAAEKVGIAEALLAMKQDMQVGKKVFLACAWCTEEERKLFQKYPEVLMVDVTFQTNNQGRPLFTSCSPGRDMFFFTPLRAYLPSQCRWVFSWLFGSAIPLLLGMYSLARTQLVLSDGDPNIYLSFEEHQPKDE</sequence>
<feature type="compositionally biased region" description="Basic and acidic residues" evidence="1">
    <location>
        <begin position="129"/>
        <end position="151"/>
    </location>
</feature>
<reference evidence="3" key="1">
    <citation type="submission" date="2020-06" db="EMBL/GenBank/DDBJ databases">
        <authorList>
            <consortium name="Plant Systems Biology data submission"/>
        </authorList>
    </citation>
    <scope>NUCLEOTIDE SEQUENCE</scope>
    <source>
        <strain evidence="3">D6</strain>
    </source>
</reference>
<feature type="region of interest" description="Disordered" evidence="1">
    <location>
        <begin position="124"/>
        <end position="164"/>
    </location>
</feature>